<protein>
    <recommendedName>
        <fullName evidence="4">Protein DML1</fullName>
    </recommendedName>
    <alternativeName>
        <fullName evidence="5">Protein dml1</fullName>
    </alternativeName>
</protein>
<dbReference type="InterPro" id="IPR049942">
    <property type="entry name" value="DML1/Misato"/>
</dbReference>
<proteinExistence type="inferred from homology"/>
<keyword evidence="6" id="KW-0496">Mitochondrion</keyword>
<dbReference type="Gene3D" id="3.40.50.1440">
    <property type="entry name" value="Tubulin/FtsZ, GTPase domain"/>
    <property type="match status" value="1"/>
</dbReference>
<organism evidence="9 10">
    <name type="scientific">Sungouiella intermedia</name>
    <dbReference type="NCBI Taxonomy" id="45354"/>
    <lineage>
        <taxon>Eukaryota</taxon>
        <taxon>Fungi</taxon>
        <taxon>Dikarya</taxon>
        <taxon>Ascomycota</taxon>
        <taxon>Saccharomycotina</taxon>
        <taxon>Pichiomycetes</taxon>
        <taxon>Metschnikowiaceae</taxon>
        <taxon>Sungouiella</taxon>
    </lineage>
</organism>
<dbReference type="GO" id="GO:0007005">
    <property type="term" value="P:mitochondrion organization"/>
    <property type="evidence" value="ECO:0007669"/>
    <property type="project" value="InterPro"/>
</dbReference>
<evidence type="ECO:0000259" key="7">
    <source>
        <dbReference type="Pfam" id="PF10644"/>
    </source>
</evidence>
<dbReference type="AlphaFoldDB" id="A0A1L0DMG5"/>
<dbReference type="STRING" id="45354.A0A1L0DMG5"/>
<comment type="function">
    <text evidence="1">Involved in the partitioning of the mitochondrial organelle and mitochondrial DNA (mtDNA) inheritance.</text>
</comment>
<dbReference type="Proteomes" id="UP000182334">
    <property type="component" value="Chromosome IV"/>
</dbReference>
<evidence type="ECO:0000313" key="10">
    <source>
        <dbReference type="Proteomes" id="UP000182334"/>
    </source>
</evidence>
<keyword evidence="10" id="KW-1185">Reference proteome</keyword>
<feature type="domain" description="Misato Segment II tubulin-like" evidence="7">
    <location>
        <begin position="2"/>
        <end position="107"/>
    </location>
</feature>
<accession>A0A1L0DMG5</accession>
<evidence type="ECO:0000256" key="6">
    <source>
        <dbReference type="ARBA" id="ARBA00023128"/>
    </source>
</evidence>
<evidence type="ECO:0000313" key="9">
    <source>
        <dbReference type="EMBL" id="SGZ53598.1"/>
    </source>
</evidence>
<dbReference type="EMBL" id="LT635759">
    <property type="protein sequence ID" value="SGZ53598.1"/>
    <property type="molecule type" value="Genomic_DNA"/>
</dbReference>
<evidence type="ECO:0000256" key="3">
    <source>
        <dbReference type="ARBA" id="ARBA00008507"/>
    </source>
</evidence>
<dbReference type="InterPro" id="IPR036525">
    <property type="entry name" value="Tubulin/FtsZ_GTPase_sf"/>
</dbReference>
<name>A0A1L0DMG5_9ASCO</name>
<evidence type="ECO:0000256" key="2">
    <source>
        <dbReference type="ARBA" id="ARBA00004173"/>
    </source>
</evidence>
<dbReference type="InterPro" id="IPR019605">
    <property type="entry name" value="Misato_II_tubulin-like"/>
</dbReference>
<comment type="similarity">
    <text evidence="3">Belongs to the misato family.</text>
</comment>
<dbReference type="GO" id="GO:0005739">
    <property type="term" value="C:mitochondrion"/>
    <property type="evidence" value="ECO:0007669"/>
    <property type="project" value="UniProtKB-SubCell"/>
</dbReference>
<feature type="domain" description="DML1/Misato tubulin" evidence="8">
    <location>
        <begin position="117"/>
        <end position="293"/>
    </location>
</feature>
<evidence type="ECO:0000256" key="5">
    <source>
        <dbReference type="ARBA" id="ARBA00022030"/>
    </source>
</evidence>
<evidence type="ECO:0000259" key="8">
    <source>
        <dbReference type="Pfam" id="PF14881"/>
    </source>
</evidence>
<dbReference type="OrthoDB" id="271881at2759"/>
<reference evidence="9 10" key="1">
    <citation type="submission" date="2016-10" db="EMBL/GenBank/DDBJ databases">
        <authorList>
            <person name="de Groot N.N."/>
        </authorList>
    </citation>
    <scope>NUCLEOTIDE SEQUENCE [LARGE SCALE GENOMIC DNA]</scope>
    <source>
        <strain evidence="9 10">CBS 141442</strain>
    </source>
</reference>
<gene>
    <name evidence="9" type="ORF">SAMEA4029010_CIC11G00000001424</name>
</gene>
<dbReference type="SUPFAM" id="SSF52490">
    <property type="entry name" value="Tubulin nucleotide-binding domain-like"/>
    <property type="match status" value="1"/>
</dbReference>
<dbReference type="InterPro" id="IPR029209">
    <property type="entry name" value="DML1/Misato_tubulin"/>
</dbReference>
<dbReference type="Pfam" id="PF14881">
    <property type="entry name" value="Tubulin_3"/>
    <property type="match status" value="1"/>
</dbReference>
<comment type="subcellular location">
    <subcellularLocation>
        <location evidence="2">Mitochondrion</location>
    </subcellularLocation>
</comment>
<sequence>MHEVISLSCSQRSGHLLTHLYNEQESHIPYSKDVKLSHSNDVFLWPIRAGGKNNYYPRSINFEYSGGFGFLSRYEYHEPKVDLSKLEGVHLSSKSRVEKNEFQQNLDNGTPTDNSLLNVNNTKYWTDYNKLIYRPQSLVELENFDYPEGKHKHFQKLTFQNYQYGEQEFKLLFDVCDDAFRKNLEGLDNIQGINFFSEVDNAWGGFTNEMIVLLKDEYFNNGVNSKYNLWCYGLLSPKENPLTRIKSIIELSKSSTLFIPLRPVDHTSFLNENFDKTSLWHQGAAQSLFVDSIWGLNSQLENLVRMAEIEANILQGFSQRNIVNEISLTEDTRNKLDKSAANFGIVSDVNIMDMYLSVDASASAKGTDAEKSDQSLSLGFSTPRISKKIGKSTIISKSHFESEDDVYVNRTMDHITELDTFPSIIDREYQVEFGQSASLKESLKEYRKIIQRVRLPAHFEIIGEKSELIEDISTLIEEYTTGYEDESDWDDD</sequence>
<evidence type="ECO:0000256" key="1">
    <source>
        <dbReference type="ARBA" id="ARBA00003757"/>
    </source>
</evidence>
<dbReference type="PANTHER" id="PTHR13391:SF0">
    <property type="entry name" value="PROTEIN MISATO HOMOLOG 1"/>
    <property type="match status" value="1"/>
</dbReference>
<dbReference type="Pfam" id="PF10644">
    <property type="entry name" value="Misat_Tub_SegII"/>
    <property type="match status" value="1"/>
</dbReference>
<dbReference type="PANTHER" id="PTHR13391">
    <property type="entry name" value="MITOCHONDRIAL DISTRIBUTION REGULATOR MISATO"/>
    <property type="match status" value="1"/>
</dbReference>
<evidence type="ECO:0000256" key="4">
    <source>
        <dbReference type="ARBA" id="ARBA00014097"/>
    </source>
</evidence>